<evidence type="ECO:0008006" key="3">
    <source>
        <dbReference type="Google" id="ProtNLM"/>
    </source>
</evidence>
<accession>A0A1B9D6W9</accession>
<organism evidence="1 2">
    <name type="scientific">Mycobacterium malmoense</name>
    <dbReference type="NCBI Taxonomy" id="1780"/>
    <lineage>
        <taxon>Bacteria</taxon>
        <taxon>Bacillati</taxon>
        <taxon>Actinomycetota</taxon>
        <taxon>Actinomycetes</taxon>
        <taxon>Mycobacteriales</taxon>
        <taxon>Mycobacteriaceae</taxon>
        <taxon>Mycobacterium</taxon>
    </lineage>
</organism>
<evidence type="ECO:0000313" key="2">
    <source>
        <dbReference type="Proteomes" id="UP000092683"/>
    </source>
</evidence>
<evidence type="ECO:0000313" key="1">
    <source>
        <dbReference type="EMBL" id="OCB51574.1"/>
    </source>
</evidence>
<dbReference type="EMBL" id="MBEE01000150">
    <property type="protein sequence ID" value="OCB51574.1"/>
    <property type="molecule type" value="Genomic_DNA"/>
</dbReference>
<dbReference type="InterPro" id="IPR036513">
    <property type="entry name" value="STAS_dom_sf"/>
</dbReference>
<gene>
    <name evidence="1" type="ORF">A5677_22455</name>
</gene>
<dbReference type="InterPro" id="IPR021866">
    <property type="entry name" value="SpoIIAA-like"/>
</dbReference>
<comment type="caution">
    <text evidence="1">The sequence shown here is derived from an EMBL/GenBank/DDBJ whole genome shotgun (WGS) entry which is preliminary data.</text>
</comment>
<dbReference type="Proteomes" id="UP000092683">
    <property type="component" value="Unassembled WGS sequence"/>
</dbReference>
<reference evidence="1 2" key="1">
    <citation type="submission" date="2016-06" db="EMBL/GenBank/DDBJ databases">
        <authorList>
            <person name="Kjaerup R.B."/>
            <person name="Dalgaard T.S."/>
            <person name="Juul-Madsen H.R."/>
        </authorList>
    </citation>
    <scope>NUCLEOTIDE SEQUENCE [LARGE SCALE GENOMIC DNA]</scope>
    <source>
        <strain evidence="1 2">E3012</strain>
    </source>
</reference>
<proteinExistence type="predicted"/>
<dbReference type="OrthoDB" id="4729899at2"/>
<protein>
    <recommendedName>
        <fullName evidence="3">STAS/SEC14 domain-containing protein</fullName>
    </recommendedName>
</protein>
<name>A0A1B9D6W9_MYCMA</name>
<dbReference type="SUPFAM" id="SSF52091">
    <property type="entry name" value="SpoIIaa-like"/>
    <property type="match status" value="1"/>
</dbReference>
<dbReference type="AlphaFoldDB" id="A0A1B9D6W9"/>
<dbReference type="Gene3D" id="3.40.50.10600">
    <property type="entry name" value="SpoIIaa-like domains"/>
    <property type="match status" value="1"/>
</dbReference>
<sequence length="121" mass="13943">MIEVMRDSDGDVLGVRATNKLTVGDYRDVLEPAVRAVLDRFAKAKVLFLIDEPFDGWTLRAAWVNTVFDIKRRNDFAKVAVVGAPRWEQWCVNVAAAWLMSGELRTFDRERLDTAWEWVRA</sequence>
<dbReference type="InterPro" id="IPR038396">
    <property type="entry name" value="SpoIIAA-like_sf"/>
</dbReference>
<dbReference type="Pfam" id="PF11964">
    <property type="entry name" value="SpoIIAA-like"/>
    <property type="match status" value="1"/>
</dbReference>